<dbReference type="InterPro" id="IPR013783">
    <property type="entry name" value="Ig-like_fold"/>
</dbReference>
<dbReference type="Pfam" id="PF07495">
    <property type="entry name" value="Y_Y_Y"/>
    <property type="match status" value="1"/>
</dbReference>
<accession>A0A3N0DHU0</accession>
<keyword evidence="5" id="KW-1185">Reference proteome</keyword>
<keyword evidence="2" id="KW-0472">Membrane</keyword>
<dbReference type="SUPFAM" id="SSF46894">
    <property type="entry name" value="C-terminal effector domain of the bipartite response regulators"/>
    <property type="match status" value="1"/>
</dbReference>
<feature type="coiled-coil region" evidence="1">
    <location>
        <begin position="786"/>
        <end position="829"/>
    </location>
</feature>
<dbReference type="OrthoDB" id="1090267at2"/>
<reference evidence="4 5" key="1">
    <citation type="submission" date="2018-10" db="EMBL/GenBank/DDBJ databases">
        <title>Sinomicrobium pectinilyticum sp. nov., a pectinase-producing bacterium isolated from alkaline and saline soil, and emended description of the genus Sinomicrobium.</title>
        <authorList>
            <person name="Cheng B."/>
            <person name="Li C."/>
            <person name="Lai Q."/>
            <person name="Du M."/>
            <person name="Shao Z."/>
            <person name="Xu P."/>
            <person name="Yang C."/>
        </authorList>
    </citation>
    <scope>NUCLEOTIDE SEQUENCE [LARGE SCALE GENOMIC DNA]</scope>
    <source>
        <strain evidence="4 5">5DNS001</strain>
    </source>
</reference>
<organism evidence="4 5">
    <name type="scientific">Sinomicrobium pectinilyticum</name>
    <dbReference type="NCBI Taxonomy" id="1084421"/>
    <lineage>
        <taxon>Bacteria</taxon>
        <taxon>Pseudomonadati</taxon>
        <taxon>Bacteroidota</taxon>
        <taxon>Flavobacteriia</taxon>
        <taxon>Flavobacteriales</taxon>
        <taxon>Flavobacteriaceae</taxon>
        <taxon>Sinomicrobium</taxon>
    </lineage>
</organism>
<dbReference type="InterPro" id="IPR016032">
    <property type="entry name" value="Sig_transdc_resp-reg_C-effctor"/>
</dbReference>
<evidence type="ECO:0000259" key="3">
    <source>
        <dbReference type="SMART" id="SM00421"/>
    </source>
</evidence>
<dbReference type="AlphaFoldDB" id="A0A3N0DHU0"/>
<proteinExistence type="predicted"/>
<dbReference type="Gene3D" id="1.10.10.10">
    <property type="entry name" value="Winged helix-like DNA-binding domain superfamily/Winged helix DNA-binding domain"/>
    <property type="match status" value="1"/>
</dbReference>
<sequence>MLISIFIDRQNMKILFFLFLVFTTQVYSQVPGTDIWDNQPRTIHYSRSDFQADPQFWTACRDSSGITYFGNNDGVLVYDGERWEKVTLPNNSSVRSLLYTGNGTVYAGAYNELGIISKDSSGTYRYNSLIDQLDLKGRNFENIWQSHELNGTVIFRSFKELISVTDNRVTHVPAFRSFTYSNVIGETCYVQDNESGIMAYSPEKSSLDLVFHPESYAGESIVAILPSEKENILLLISKNGQVYRGNTKTGAVITAGSAFLPGHTDQVICAIKQGNEYLLGTLGSGIRMLNENSMPMETSPVYQETQNSSILSFLQTEKGIWVTLNNGLDFMSFKTPVTRIFDESSIYDIRLHNSGIYLATNKGVYFCDTTEPKKRFHFRKIPELQGQAWSLNVIEGQLFAGHDKGLFIIRGEEARKIGEESGIWKIIPVPYKTDTFLACSYNGIFLVTGKKGSYVMHHKIKGFDESSRDILPTGEDNTFWVCHGYKGVFRIRINDDYTRVHAIDHYTDQNGFDSPFNINLFHWDSQIVFTTNTGIYTFNRRKGIFEPYAPLNNILNPSLNTRKILQTNDTAWVVQDDEVAYFNYKDEDPSLNNELFLNLKGSLNRGMESILPLDGRKVLIGSTTGLYLYRLGQDSKETVPTLLTRVSQYRAKEQKALPVTGYRDGMELPTEIDLLRFEYASPELGNSGDIQYSYILENIDSEWSVWNPVAFKEYTHLQPGEYIFKVRSRDSAGNSGSIASYPFTITPKWYQTRAARIFYILIAIGLLWLAYVLIQQKIKHERQKARNAARKSKKLLELEIERLKLTQDKEKIQQAKSILEEDILEKSKELANYTMQLVNKKDIFNEIQEDLKELKGLVKTQVSRQKLLEIFQKIHQHKIGEEYMEVFDVNFEKVHHNFFEKLKELHPKLTKRELRLCAFIKMDLTNKEISPLLNISVRGVETARYRIRKKLGIQHEYNFQEFLNSL</sequence>
<feature type="domain" description="HTH luxR-type" evidence="3">
    <location>
        <begin position="906"/>
        <end position="963"/>
    </location>
</feature>
<dbReference type="GO" id="GO:0003677">
    <property type="term" value="F:DNA binding"/>
    <property type="evidence" value="ECO:0007669"/>
    <property type="project" value="InterPro"/>
</dbReference>
<dbReference type="SUPFAM" id="SSF69322">
    <property type="entry name" value="Tricorn protease domain 2"/>
    <property type="match status" value="1"/>
</dbReference>
<evidence type="ECO:0000256" key="1">
    <source>
        <dbReference type="SAM" id="Coils"/>
    </source>
</evidence>
<dbReference type="GO" id="GO:0006355">
    <property type="term" value="P:regulation of DNA-templated transcription"/>
    <property type="evidence" value="ECO:0007669"/>
    <property type="project" value="InterPro"/>
</dbReference>
<dbReference type="InterPro" id="IPR003961">
    <property type="entry name" value="FN3_dom"/>
</dbReference>
<keyword evidence="2" id="KW-0812">Transmembrane</keyword>
<dbReference type="CDD" id="cd00063">
    <property type="entry name" value="FN3"/>
    <property type="match status" value="1"/>
</dbReference>
<gene>
    <name evidence="4" type="ORF">ED312_21625</name>
</gene>
<dbReference type="Pfam" id="PF00196">
    <property type="entry name" value="GerE"/>
    <property type="match status" value="1"/>
</dbReference>
<dbReference type="InterPro" id="IPR015943">
    <property type="entry name" value="WD40/YVTN_repeat-like_dom_sf"/>
</dbReference>
<evidence type="ECO:0000256" key="2">
    <source>
        <dbReference type="SAM" id="Phobius"/>
    </source>
</evidence>
<dbReference type="EMBL" id="RJTM01000169">
    <property type="protein sequence ID" value="RNL75262.1"/>
    <property type="molecule type" value="Genomic_DNA"/>
</dbReference>
<feature type="transmembrane region" description="Helical" evidence="2">
    <location>
        <begin position="757"/>
        <end position="774"/>
    </location>
</feature>
<dbReference type="Gene3D" id="2.60.40.10">
    <property type="entry name" value="Immunoglobulins"/>
    <property type="match status" value="1"/>
</dbReference>
<keyword evidence="1" id="KW-0175">Coiled coil</keyword>
<evidence type="ECO:0000313" key="4">
    <source>
        <dbReference type="EMBL" id="RNL75262.1"/>
    </source>
</evidence>
<dbReference type="InterPro" id="IPR036388">
    <property type="entry name" value="WH-like_DNA-bd_sf"/>
</dbReference>
<dbReference type="InterPro" id="IPR000792">
    <property type="entry name" value="Tscrpt_reg_LuxR_C"/>
</dbReference>
<name>A0A3N0DHU0_SINP1</name>
<evidence type="ECO:0000313" key="5">
    <source>
        <dbReference type="Proteomes" id="UP000267469"/>
    </source>
</evidence>
<protein>
    <recommendedName>
        <fullName evidence="3">HTH luxR-type domain-containing protein</fullName>
    </recommendedName>
</protein>
<dbReference type="Gene3D" id="2.130.10.10">
    <property type="entry name" value="YVTN repeat-like/Quinoprotein amine dehydrogenase"/>
    <property type="match status" value="2"/>
</dbReference>
<dbReference type="SMART" id="SM00421">
    <property type="entry name" value="HTH_LUXR"/>
    <property type="match status" value="1"/>
</dbReference>
<dbReference type="InterPro" id="IPR011123">
    <property type="entry name" value="Y_Y_Y"/>
</dbReference>
<keyword evidence="2" id="KW-1133">Transmembrane helix</keyword>
<dbReference type="Proteomes" id="UP000267469">
    <property type="component" value="Unassembled WGS sequence"/>
</dbReference>
<comment type="caution">
    <text evidence="4">The sequence shown here is derived from an EMBL/GenBank/DDBJ whole genome shotgun (WGS) entry which is preliminary data.</text>
</comment>